<evidence type="ECO:0000313" key="1">
    <source>
        <dbReference type="EMBL" id="MCE3049569.1"/>
    </source>
</evidence>
<comment type="caution">
    <text evidence="1">The sequence shown here is derived from an EMBL/GenBank/DDBJ whole genome shotgun (WGS) entry which is preliminary data.</text>
</comment>
<proteinExistence type="predicted"/>
<accession>A0ABS8WHC5</accession>
<protein>
    <submittedName>
        <fullName evidence="1">Uncharacterized protein</fullName>
    </submittedName>
</protein>
<dbReference type="EMBL" id="JACEIK010006986">
    <property type="protein sequence ID" value="MCE3049569.1"/>
    <property type="molecule type" value="Genomic_DNA"/>
</dbReference>
<gene>
    <name evidence="1" type="ORF">HAX54_045180</name>
</gene>
<evidence type="ECO:0000313" key="2">
    <source>
        <dbReference type="Proteomes" id="UP000823775"/>
    </source>
</evidence>
<name>A0ABS8WHC5_DATST</name>
<keyword evidence="2" id="KW-1185">Reference proteome</keyword>
<organism evidence="1 2">
    <name type="scientific">Datura stramonium</name>
    <name type="common">Jimsonweed</name>
    <name type="synonym">Common thornapple</name>
    <dbReference type="NCBI Taxonomy" id="4076"/>
    <lineage>
        <taxon>Eukaryota</taxon>
        <taxon>Viridiplantae</taxon>
        <taxon>Streptophyta</taxon>
        <taxon>Embryophyta</taxon>
        <taxon>Tracheophyta</taxon>
        <taxon>Spermatophyta</taxon>
        <taxon>Magnoliopsida</taxon>
        <taxon>eudicotyledons</taxon>
        <taxon>Gunneridae</taxon>
        <taxon>Pentapetalae</taxon>
        <taxon>asterids</taxon>
        <taxon>lamiids</taxon>
        <taxon>Solanales</taxon>
        <taxon>Solanaceae</taxon>
        <taxon>Solanoideae</taxon>
        <taxon>Datureae</taxon>
        <taxon>Datura</taxon>
    </lineage>
</organism>
<reference evidence="1 2" key="1">
    <citation type="journal article" date="2021" name="BMC Genomics">
        <title>Datura genome reveals duplications of psychoactive alkaloid biosynthetic genes and high mutation rate following tissue culture.</title>
        <authorList>
            <person name="Rajewski A."/>
            <person name="Carter-House D."/>
            <person name="Stajich J."/>
            <person name="Litt A."/>
        </authorList>
    </citation>
    <scope>NUCLEOTIDE SEQUENCE [LARGE SCALE GENOMIC DNA]</scope>
    <source>
        <strain evidence="1">AR-01</strain>
    </source>
</reference>
<dbReference type="Proteomes" id="UP000823775">
    <property type="component" value="Unassembled WGS sequence"/>
</dbReference>
<sequence length="163" mass="18166">MGKEGGLQGLACESLATFSNGSCRVCVVEKEDVSANECSEDVSEGWESGKVGKRKIWESGKVGYWEDKKGVKKWSKGDLREYFEEYGGSRKYFGSGGSTFDLNSETKLYLDRRYIGGDLCCIGDIPAVRVSALEVRRCAHRSNSQTPSLLPSRIMRRRFALLD</sequence>